<proteinExistence type="predicted"/>
<dbReference type="InterPro" id="IPR004119">
    <property type="entry name" value="EcKL"/>
</dbReference>
<dbReference type="Proteomes" id="UP000019140">
    <property type="component" value="Unassembled WGS sequence"/>
</dbReference>
<dbReference type="AlphaFoldDB" id="W4LGF9"/>
<protein>
    <recommendedName>
        <fullName evidence="3">CHK kinase-like domain-containing protein</fullName>
    </recommendedName>
</protein>
<name>W4LGF9_9BACT</name>
<dbReference type="HOGENOM" id="CLU_602290_0_0_7"/>
<reference evidence="1 2" key="1">
    <citation type="journal article" date="2014" name="Nature">
        <title>An environmental bacterial taxon with a large and distinct metabolic repertoire.</title>
        <authorList>
            <person name="Wilson M.C."/>
            <person name="Mori T."/>
            <person name="Ruckert C."/>
            <person name="Uria A.R."/>
            <person name="Helf M.J."/>
            <person name="Takada K."/>
            <person name="Gernert C."/>
            <person name="Steffens U.A."/>
            <person name="Heycke N."/>
            <person name="Schmitt S."/>
            <person name="Rinke C."/>
            <person name="Helfrich E.J."/>
            <person name="Brachmann A.O."/>
            <person name="Gurgui C."/>
            <person name="Wakimoto T."/>
            <person name="Kracht M."/>
            <person name="Crusemann M."/>
            <person name="Hentschel U."/>
            <person name="Abe I."/>
            <person name="Matsunaga S."/>
            <person name="Kalinowski J."/>
            <person name="Takeyama H."/>
            <person name="Piel J."/>
        </authorList>
    </citation>
    <scope>NUCLEOTIDE SEQUENCE [LARGE SCALE GENOMIC DNA]</scope>
    <source>
        <strain evidence="2">TSY2</strain>
    </source>
</reference>
<dbReference type="EMBL" id="AZHX01002091">
    <property type="protein sequence ID" value="ETW97183.1"/>
    <property type="molecule type" value="Genomic_DNA"/>
</dbReference>
<dbReference type="PANTHER" id="PTHR11012:SF30">
    <property type="entry name" value="PROTEIN KINASE-LIKE DOMAIN-CONTAINING"/>
    <property type="match status" value="1"/>
</dbReference>
<organism evidence="1 2">
    <name type="scientific">Candidatus Entotheonella gemina</name>
    <dbReference type="NCBI Taxonomy" id="1429439"/>
    <lineage>
        <taxon>Bacteria</taxon>
        <taxon>Pseudomonadati</taxon>
        <taxon>Nitrospinota/Tectimicrobiota group</taxon>
        <taxon>Candidatus Tectimicrobiota</taxon>
        <taxon>Candidatus Entotheonellia</taxon>
        <taxon>Candidatus Entotheonellales</taxon>
        <taxon>Candidatus Entotheonellaceae</taxon>
        <taxon>Candidatus Entotheonella</taxon>
    </lineage>
</organism>
<accession>W4LGF9</accession>
<evidence type="ECO:0008006" key="3">
    <source>
        <dbReference type="Google" id="ProtNLM"/>
    </source>
</evidence>
<dbReference type="Gene3D" id="3.90.1200.10">
    <property type="match status" value="1"/>
</dbReference>
<evidence type="ECO:0000313" key="2">
    <source>
        <dbReference type="Proteomes" id="UP000019140"/>
    </source>
</evidence>
<sequence length="454" mass="51810">MDSTVSPLPPVPAGLHDFTPVWLTAALQSSGTIGAGTRVVVCQPQPLVAFALSGEAREDGGGLSGPQIVRLHLTYEGGPGPAQIVLKFGNWSDKRQMPTWPWKIRLVQVLGHMWLEDQFRSEIQFFQKIQPYIDGMQTSKVYYAAISDAPNASGWSYILFDKRTPIVFCMLMEDLTVEHFTSIRQGESLPFERAKQAFLNIVQLHASGWNQPRLWEQLQLRPAPWMTFLRADEGKQRQQRDKCLHTNFVPTYLKLWANHPRPGHETEGDPRLRDPEVIAMLMALNASFPTWAETAAKTARLAPQTWVHGDFHGWNHLFNPEDACRVIDFQFFGKGRVTDELVYFLMMSFDLAPEAEAELLHLYHRALVAAGVKDYPYDQFLYEYYVSTLTMLMGGIVRAVKFITPAAYDNMLQDQKQADLMLMGDLARERSIARALHWYRTPHLREQFFPVAGR</sequence>
<evidence type="ECO:0000313" key="1">
    <source>
        <dbReference type="EMBL" id="ETW97183.1"/>
    </source>
</evidence>
<dbReference type="SUPFAM" id="SSF56112">
    <property type="entry name" value="Protein kinase-like (PK-like)"/>
    <property type="match status" value="1"/>
</dbReference>
<dbReference type="PANTHER" id="PTHR11012">
    <property type="entry name" value="PROTEIN KINASE-LIKE DOMAIN-CONTAINING"/>
    <property type="match status" value="1"/>
</dbReference>
<keyword evidence="2" id="KW-1185">Reference proteome</keyword>
<comment type="caution">
    <text evidence="1">The sequence shown here is derived from an EMBL/GenBank/DDBJ whole genome shotgun (WGS) entry which is preliminary data.</text>
</comment>
<dbReference type="InterPro" id="IPR011009">
    <property type="entry name" value="Kinase-like_dom_sf"/>
</dbReference>
<dbReference type="Pfam" id="PF02958">
    <property type="entry name" value="EcKL"/>
    <property type="match status" value="1"/>
</dbReference>
<gene>
    <name evidence="1" type="ORF">ETSY2_45065</name>
</gene>